<name>A0A0A9AE12_ARUDO</name>
<organism evidence="1">
    <name type="scientific">Arundo donax</name>
    <name type="common">Giant reed</name>
    <name type="synonym">Donax arundinaceus</name>
    <dbReference type="NCBI Taxonomy" id="35708"/>
    <lineage>
        <taxon>Eukaryota</taxon>
        <taxon>Viridiplantae</taxon>
        <taxon>Streptophyta</taxon>
        <taxon>Embryophyta</taxon>
        <taxon>Tracheophyta</taxon>
        <taxon>Spermatophyta</taxon>
        <taxon>Magnoliopsida</taxon>
        <taxon>Liliopsida</taxon>
        <taxon>Poales</taxon>
        <taxon>Poaceae</taxon>
        <taxon>PACMAD clade</taxon>
        <taxon>Arundinoideae</taxon>
        <taxon>Arundineae</taxon>
        <taxon>Arundo</taxon>
    </lineage>
</organism>
<dbReference type="EMBL" id="GBRH01252553">
    <property type="protein sequence ID" value="JAD45342.1"/>
    <property type="molecule type" value="Transcribed_RNA"/>
</dbReference>
<accession>A0A0A9AE12</accession>
<reference evidence="1" key="1">
    <citation type="submission" date="2014-09" db="EMBL/GenBank/DDBJ databases">
        <authorList>
            <person name="Magalhaes I.L.F."/>
            <person name="Oliveira U."/>
            <person name="Santos F.R."/>
            <person name="Vidigal T.H.D.A."/>
            <person name="Brescovit A.D."/>
            <person name="Santos A.J."/>
        </authorList>
    </citation>
    <scope>NUCLEOTIDE SEQUENCE</scope>
    <source>
        <tissue evidence="1">Shoot tissue taken approximately 20 cm above the soil surface</tissue>
    </source>
</reference>
<evidence type="ECO:0000313" key="1">
    <source>
        <dbReference type="EMBL" id="JAD45342.1"/>
    </source>
</evidence>
<proteinExistence type="predicted"/>
<sequence>MLRLSVMNNNACDGPCYLAT</sequence>
<dbReference type="AlphaFoldDB" id="A0A0A9AE12"/>
<reference evidence="1" key="2">
    <citation type="journal article" date="2015" name="Data Brief">
        <title>Shoot transcriptome of the giant reed, Arundo donax.</title>
        <authorList>
            <person name="Barrero R.A."/>
            <person name="Guerrero F.D."/>
            <person name="Moolhuijzen P."/>
            <person name="Goolsby J.A."/>
            <person name="Tidwell J."/>
            <person name="Bellgard S.E."/>
            <person name="Bellgard M.I."/>
        </authorList>
    </citation>
    <scope>NUCLEOTIDE SEQUENCE</scope>
    <source>
        <tissue evidence="1">Shoot tissue taken approximately 20 cm above the soil surface</tissue>
    </source>
</reference>
<protein>
    <submittedName>
        <fullName evidence="1">Uncharacterized protein</fullName>
    </submittedName>
</protein>